<reference evidence="6" key="1">
    <citation type="submission" date="2013-03" db="EMBL/GenBank/DDBJ databases">
        <authorList>
            <person name="Jeffery W."/>
            <person name="Warren W."/>
            <person name="Wilson R.K."/>
        </authorList>
    </citation>
    <scope>NUCLEOTIDE SEQUENCE</scope>
    <source>
        <strain evidence="6">female</strain>
    </source>
</reference>
<dbReference type="GO" id="GO:0008013">
    <property type="term" value="F:beta-catenin binding"/>
    <property type="evidence" value="ECO:0007669"/>
    <property type="project" value="TreeGrafter"/>
</dbReference>
<dbReference type="GO" id="GO:0005912">
    <property type="term" value="C:adherens junction"/>
    <property type="evidence" value="ECO:0007669"/>
    <property type="project" value="TreeGrafter"/>
</dbReference>
<comment type="similarity">
    <text evidence="2">Belongs to the vinculin/alpha-catenin family.</text>
</comment>
<dbReference type="HOGENOM" id="CLU_004640_0_0_1"/>
<organism evidence="5 6">
    <name type="scientific">Astyanax mexicanus</name>
    <name type="common">Blind cave fish</name>
    <name type="synonym">Astyanax fasciatus mexicanus</name>
    <dbReference type="NCBI Taxonomy" id="7994"/>
    <lineage>
        <taxon>Eukaryota</taxon>
        <taxon>Metazoa</taxon>
        <taxon>Chordata</taxon>
        <taxon>Craniata</taxon>
        <taxon>Vertebrata</taxon>
        <taxon>Euteleostomi</taxon>
        <taxon>Actinopterygii</taxon>
        <taxon>Neopterygii</taxon>
        <taxon>Teleostei</taxon>
        <taxon>Ostariophysi</taxon>
        <taxon>Characiformes</taxon>
        <taxon>Characoidei</taxon>
        <taxon>Acestrorhamphidae</taxon>
        <taxon>Acestrorhamphinae</taxon>
        <taxon>Astyanax</taxon>
    </lineage>
</organism>
<accession>W5L2B7</accession>
<dbReference type="GO" id="GO:0005737">
    <property type="term" value="C:cytoplasm"/>
    <property type="evidence" value="ECO:0007669"/>
    <property type="project" value="UniProtKB-SubCell"/>
</dbReference>
<sequence>MFLSSVMESTVDGLIKTSSIEQLMAPFAAQLCYLKLLSESEDEPEQFTQLEAAAHAVAKASKNMAAVASRVMSGCDDEVLKMEMSPLLESLMVSGQHVLLASQKLSIEPHVSEHKEELIEATQNVLLGVVKILLVEDDATVRKITAAAQWLLECLSQVGAATDIRSLLKAFQVYSKAMLLLNNLVAERIQDLRDHRQQVHVKASMESLRKCISMLHTAMYTTIKHPTSEEAQDAKKYILHQVDTTVNDIIITLKTNCEYMSTGLCGYYTERRNRLLRLLSSPDPTTLKDGDFDVVLRDLVFHSMAVGNSARGEMRSCVTANCKVVLQVWSEISQQKTKEHQENLFMSLIKQIQRLDDAVVKATLFQVMDIFIITSGPLDKLVNSAHYMLESEQDGDLDLDLLQPLCNAFIAHADRMVEVANFVSALAIDEKSLESVENSRACLMRLKEGVNPLLMELEGDSVQYQGALHKLINVHQKWAEETEQLLNAFSDVINVKDFIDLAVQEMKFDLDSCTATCRQQDCQLLSQHVSVLIGRMSQVIQFVRRHVDKSDDPIYRNGLLVLVRQAEGSAAEVTGYTSDVFNSILKDDEFSLLVLCEGIDGLQHPNLLSPLREGARQPAMNSIISPVAGPQKSTNETKEFANCAKLLHGDEKDDLPVKLEDEPSKKEDPMIPTKVPTAKVDREVSNPPLIVDSKPVQKPSQNSDLLPLLCEVVHMTSGKDVEALNKACTGVVELSRCYTQAAKDAAIFADTTDNLKMESLRSDLVAITPLLVQTAQETAMSSAKSTDNVFRHSTQFSDLIKNTRKILLPVTGMWYHAIQAMMLHSFTLSMVQDTCIQELTEIMCLCADTVQLVTSADIKVLGEGNCESITSLLNKLQKAQTNTKNLTDLISSNPKQFDELDGPCILWALSIQVLLNSLDRVLGTGATNGRETLQSRHQMTPKKWLASISENSLRIQEAARLSSLNCIDNYTGKLLKELEDGVNTLTEVYLQSAEDLSTVSSPGVLNLAKAEFLQRQLQVKMMALACLLSKVNEEYVTAIQNTVSLALSVINKEDFMEADSLETRTQFEATTELLLGSVETATQSVQDLSRARLMVETRTVFDTFSLDIQTQCWSAKARYLVVELYKVDGILHVTKEQIKFGLQGKVKSSCDLKTDVKLQSLQKEIHHKNIYSHTMYWFESFVQKSVGMPVFSSNVDPTLTYTSLFLKHEAERWDGRGNHIVKVTKEMADKIYHMTQYLRRKGKDDFVTSAKDLILSCQSITEFVKVIADHCLDTHCTKELSIIGEQIITITNQLTIISSVNAVTPGCKSSDEILVKNAQNLLQTVIQGVRAAETACIKGLRQPEPNSEAAKAASLCFQWKKTLLIHRAQEQLNPETDDLGLRKTSLHPSAPSLVPRISALQTQK</sequence>
<proteinExistence type="inferred from homology"/>
<dbReference type="Ensembl" id="ENSAMXT00000013979.2">
    <property type="protein sequence ID" value="ENSAMXP00000013979.2"/>
    <property type="gene ID" value="ENSAMXG00000013589.2"/>
</dbReference>
<dbReference type="GO" id="GO:0051015">
    <property type="term" value="F:actin filament binding"/>
    <property type="evidence" value="ECO:0007669"/>
    <property type="project" value="InterPro"/>
</dbReference>
<evidence type="ECO:0000313" key="5">
    <source>
        <dbReference type="Ensembl" id="ENSAMXP00000013979.2"/>
    </source>
</evidence>
<reference evidence="5" key="4">
    <citation type="submission" date="2025-09" db="UniProtKB">
        <authorList>
            <consortium name="Ensembl"/>
        </authorList>
    </citation>
    <scope>IDENTIFICATION</scope>
</reference>
<dbReference type="GeneTree" id="ENSGT01030000234543"/>
<dbReference type="STRING" id="7994.ENSAMXP00000013979"/>
<evidence type="ECO:0000313" key="6">
    <source>
        <dbReference type="Proteomes" id="UP000018467"/>
    </source>
</evidence>
<dbReference type="Gene3D" id="1.20.120.230">
    <property type="entry name" value="Alpha-catenin/vinculin-like"/>
    <property type="match status" value="2"/>
</dbReference>
<dbReference type="SUPFAM" id="SSF47220">
    <property type="entry name" value="alpha-catenin/vinculin-like"/>
    <property type="match status" value="3"/>
</dbReference>
<dbReference type="InterPro" id="IPR006077">
    <property type="entry name" value="Vinculin/catenin"/>
</dbReference>
<dbReference type="GO" id="GO:0098609">
    <property type="term" value="P:cell-cell adhesion"/>
    <property type="evidence" value="ECO:0007669"/>
    <property type="project" value="TreeGrafter"/>
</dbReference>
<protein>
    <submittedName>
        <fullName evidence="5">Uncharacterized LOC111196032</fullName>
    </submittedName>
</protein>
<feature type="region of interest" description="Disordered" evidence="4">
    <location>
        <begin position="1376"/>
        <end position="1404"/>
    </location>
</feature>
<dbReference type="PANTHER" id="PTHR18914:SF30">
    <property type="entry name" value="VINCULIN_ALPHA-CATENIN FAMILY MEMBER 1"/>
    <property type="match status" value="1"/>
</dbReference>
<dbReference type="Pfam" id="PF01044">
    <property type="entry name" value="Vinculin"/>
    <property type="match status" value="3"/>
</dbReference>
<evidence type="ECO:0000256" key="4">
    <source>
        <dbReference type="SAM" id="MobiDB-lite"/>
    </source>
</evidence>
<dbReference type="InterPro" id="IPR036723">
    <property type="entry name" value="Alpha-catenin/vinculin-like_sf"/>
</dbReference>
<dbReference type="GO" id="GO:0016477">
    <property type="term" value="P:cell migration"/>
    <property type="evidence" value="ECO:0007669"/>
    <property type="project" value="TreeGrafter"/>
</dbReference>
<evidence type="ECO:0000256" key="2">
    <source>
        <dbReference type="ARBA" id="ARBA00008376"/>
    </source>
</evidence>
<dbReference type="GO" id="GO:0016342">
    <property type="term" value="C:catenin complex"/>
    <property type="evidence" value="ECO:0007669"/>
    <property type="project" value="TreeGrafter"/>
</dbReference>
<dbReference type="Gene3D" id="1.20.120.810">
    <property type="entry name" value="Vinculin, Vh2 four-helix bundle"/>
    <property type="match status" value="2"/>
</dbReference>
<keyword evidence="6" id="KW-1185">Reference proteome</keyword>
<dbReference type="PANTHER" id="PTHR18914">
    <property type="entry name" value="ALPHA CATENIN"/>
    <property type="match status" value="1"/>
</dbReference>
<dbReference type="eggNOG" id="KOG3681">
    <property type="taxonomic scope" value="Eukaryota"/>
</dbReference>
<dbReference type="Bgee" id="ENSAMXG00000013589">
    <property type="expression patterns" value="Expressed in liver and 2 other cell types or tissues"/>
</dbReference>
<keyword evidence="3" id="KW-0963">Cytoplasm</keyword>
<name>W5L2B7_ASTMX</name>
<dbReference type="Proteomes" id="UP000018467">
    <property type="component" value="Unassembled WGS sequence"/>
</dbReference>
<reference evidence="5" key="3">
    <citation type="submission" date="2025-08" db="UniProtKB">
        <authorList>
            <consortium name="Ensembl"/>
        </authorList>
    </citation>
    <scope>IDENTIFICATION</scope>
</reference>
<evidence type="ECO:0000256" key="1">
    <source>
        <dbReference type="ARBA" id="ARBA00004496"/>
    </source>
</evidence>
<dbReference type="InParanoid" id="W5L2B7"/>
<reference evidence="6" key="2">
    <citation type="journal article" date="2014" name="Nat. Commun.">
        <title>The cavefish genome reveals candidate genes for eye loss.</title>
        <authorList>
            <person name="McGaugh S.E."/>
            <person name="Gross J.B."/>
            <person name="Aken B."/>
            <person name="Blin M."/>
            <person name="Borowsky R."/>
            <person name="Chalopin D."/>
            <person name="Hinaux H."/>
            <person name="Jeffery W.R."/>
            <person name="Keene A."/>
            <person name="Ma L."/>
            <person name="Minx P."/>
            <person name="Murphy D."/>
            <person name="O'Quin K.E."/>
            <person name="Retaux S."/>
            <person name="Rohner N."/>
            <person name="Searle S.M."/>
            <person name="Stahl B.A."/>
            <person name="Tabin C."/>
            <person name="Volff J.N."/>
            <person name="Yoshizawa M."/>
            <person name="Warren W.C."/>
        </authorList>
    </citation>
    <scope>NUCLEOTIDE SEQUENCE [LARGE SCALE GENOMIC DNA]</scope>
    <source>
        <strain evidence="6">female</strain>
    </source>
</reference>
<comment type="subcellular location">
    <subcellularLocation>
        <location evidence="1">Cytoplasm</location>
    </subcellularLocation>
</comment>
<evidence type="ECO:0000256" key="3">
    <source>
        <dbReference type="ARBA" id="ARBA00022490"/>
    </source>
</evidence>